<evidence type="ECO:0000313" key="1">
    <source>
        <dbReference type="EMBL" id="CAK8698132.1"/>
    </source>
</evidence>
<proteinExistence type="predicted"/>
<keyword evidence="2" id="KW-1185">Reference proteome</keyword>
<dbReference type="Proteomes" id="UP001642483">
    <property type="component" value="Unassembled WGS sequence"/>
</dbReference>
<comment type="caution">
    <text evidence="1">The sequence shown here is derived from an EMBL/GenBank/DDBJ whole genome shotgun (WGS) entry which is preliminary data.</text>
</comment>
<organism evidence="1 2">
    <name type="scientific">Clavelina lepadiformis</name>
    <name type="common">Light-bulb sea squirt</name>
    <name type="synonym">Ascidia lepadiformis</name>
    <dbReference type="NCBI Taxonomy" id="159417"/>
    <lineage>
        <taxon>Eukaryota</taxon>
        <taxon>Metazoa</taxon>
        <taxon>Chordata</taxon>
        <taxon>Tunicata</taxon>
        <taxon>Ascidiacea</taxon>
        <taxon>Aplousobranchia</taxon>
        <taxon>Clavelinidae</taxon>
        <taxon>Clavelina</taxon>
    </lineage>
</organism>
<reference evidence="1 2" key="1">
    <citation type="submission" date="2024-02" db="EMBL/GenBank/DDBJ databases">
        <authorList>
            <person name="Daric V."/>
            <person name="Darras S."/>
        </authorList>
    </citation>
    <scope>NUCLEOTIDE SEQUENCE [LARGE SCALE GENOMIC DNA]</scope>
</reference>
<name>A0ABP0H2M5_CLALP</name>
<evidence type="ECO:0000313" key="2">
    <source>
        <dbReference type="Proteomes" id="UP001642483"/>
    </source>
</evidence>
<gene>
    <name evidence="1" type="ORF">CVLEPA_LOCUS31604</name>
</gene>
<dbReference type="EMBL" id="CAWYQH010000174">
    <property type="protein sequence ID" value="CAK8698132.1"/>
    <property type="molecule type" value="Genomic_DNA"/>
</dbReference>
<sequence>MTSFSMNTNVAQTYSRQEMNVDLLRGEMLRFIAKISTKTYLIPFCVIQNVETLKLAQHWETTSRTFAGFARDILTERPPYNFHATALVS</sequence>
<protein>
    <submittedName>
        <fullName evidence="1">Uncharacterized protein</fullName>
    </submittedName>
</protein>
<accession>A0ABP0H2M5</accession>